<feature type="compositionally biased region" description="Polar residues" evidence="1">
    <location>
        <begin position="337"/>
        <end position="346"/>
    </location>
</feature>
<feature type="compositionally biased region" description="Acidic residues" evidence="1">
    <location>
        <begin position="32"/>
        <end position="41"/>
    </location>
</feature>
<dbReference type="OrthoDB" id="3998171at2759"/>
<feature type="compositionally biased region" description="Low complexity" evidence="1">
    <location>
        <begin position="49"/>
        <end position="73"/>
    </location>
</feature>
<name>A0A1Q2YHE8_9ASCO</name>
<dbReference type="EMBL" id="BDGI01000092">
    <property type="protein sequence ID" value="GAV28952.1"/>
    <property type="molecule type" value="Genomic_DNA"/>
</dbReference>
<proteinExistence type="predicted"/>
<evidence type="ECO:0000313" key="2">
    <source>
        <dbReference type="EMBL" id="GAV28952.1"/>
    </source>
</evidence>
<organism evidence="2 3">
    <name type="scientific">Pichia membranifaciens</name>
    <dbReference type="NCBI Taxonomy" id="4926"/>
    <lineage>
        <taxon>Eukaryota</taxon>
        <taxon>Fungi</taxon>
        <taxon>Dikarya</taxon>
        <taxon>Ascomycota</taxon>
        <taxon>Saccharomycotina</taxon>
        <taxon>Pichiomycetes</taxon>
        <taxon>Pichiales</taxon>
        <taxon>Pichiaceae</taxon>
        <taxon>Pichia</taxon>
    </lineage>
</organism>
<accession>A0A1Q2YHE8</accession>
<gene>
    <name evidence="2" type="ORF">PMKS-002430</name>
</gene>
<dbReference type="AlphaFoldDB" id="A0A1Q2YHE8"/>
<dbReference type="Proteomes" id="UP000186136">
    <property type="component" value="Unassembled WGS sequence"/>
</dbReference>
<evidence type="ECO:0000256" key="1">
    <source>
        <dbReference type="SAM" id="MobiDB-lite"/>
    </source>
</evidence>
<sequence>MSGGTIAGIAIGSILDTELATSNHYGSAYVQDNDDDDDDDDNRAYDGDGSLAGSGHKKASSSSPRITISSRHSQPNGSANIMTPPIPNRSNKPVLQTPPLLYVNTCPIRSSTTPSHQTPVLTPMATETHDENQNDEELDLSLFDMKSTLSAINASSEVNHHLMPPIPPARKSLSSNRIDKMNYKVDQVTPSPSSQLPIDRTMGVLYESPNEQCVWDEFEGAKTSGVMCSAGRDSPIDSVFGPFETEMSNYDRKKFHYLEQLNVNMDVDNNIRSCILDSTRVRSGSGAKRYEYLANNVNIIKHEVEKERLASPLSISKPEMGNSGDGDVYFQGLAIHNDTSSPTTGSKVPPPVPRPRKNINSIG</sequence>
<reference evidence="2 3" key="1">
    <citation type="submission" date="2016-08" db="EMBL/GenBank/DDBJ databases">
        <title>Whole genome shotgun sequence of Pichia membranifaciens KS47-1.</title>
        <authorList>
            <person name="Konishi M."/>
            <person name="Ishida M."/>
            <person name="Arakawa T."/>
            <person name="Kato Y."/>
            <person name="Horiuchi J."/>
        </authorList>
    </citation>
    <scope>NUCLEOTIDE SEQUENCE [LARGE SCALE GENOMIC DNA]</scope>
    <source>
        <strain evidence="2 3">KS47-1</strain>
    </source>
</reference>
<protein>
    <submittedName>
        <fullName evidence="2">Uncharacterized protein</fullName>
    </submittedName>
</protein>
<feature type="region of interest" description="Disordered" evidence="1">
    <location>
        <begin position="26"/>
        <end position="96"/>
    </location>
</feature>
<feature type="region of interest" description="Disordered" evidence="1">
    <location>
        <begin position="335"/>
        <end position="363"/>
    </location>
</feature>
<comment type="caution">
    <text evidence="2">The sequence shown here is derived from an EMBL/GenBank/DDBJ whole genome shotgun (WGS) entry which is preliminary data.</text>
</comment>
<evidence type="ECO:0000313" key="3">
    <source>
        <dbReference type="Proteomes" id="UP000186136"/>
    </source>
</evidence>
<keyword evidence="3" id="KW-1185">Reference proteome</keyword>